<dbReference type="OMA" id="VFNIRLY"/>
<proteinExistence type="inferred from homology"/>
<name>K1XQV1_MARBU</name>
<dbReference type="SMR" id="K1XQV1"/>
<dbReference type="SUPFAM" id="SSF89372">
    <property type="entry name" value="Fucose-specific lectin"/>
    <property type="match status" value="1"/>
</dbReference>
<dbReference type="GeneID" id="18762680"/>
<dbReference type="InterPro" id="IPR012475">
    <property type="entry name" value="Fungal_lectin"/>
</dbReference>
<dbReference type="KEGG" id="mbe:MBM_06745"/>
<evidence type="ECO:0000256" key="1">
    <source>
        <dbReference type="ARBA" id="ARBA00009042"/>
    </source>
</evidence>
<dbReference type="Pfam" id="PF07938">
    <property type="entry name" value="Fungal_lectin"/>
    <property type="match status" value="1"/>
</dbReference>
<dbReference type="eggNOG" id="ENOG502SNJJ">
    <property type="taxonomic scope" value="Eukaryota"/>
</dbReference>
<gene>
    <name evidence="2" type="ORF">MBM_06745</name>
</gene>
<dbReference type="Gene3D" id="2.120.10.70">
    <property type="entry name" value="Fucose-specific lectin"/>
    <property type="match status" value="1"/>
</dbReference>
<dbReference type="OrthoDB" id="407298at2759"/>
<dbReference type="InParanoid" id="K1XQV1"/>
<evidence type="ECO:0000313" key="2">
    <source>
        <dbReference type="EMBL" id="EKD14984.1"/>
    </source>
</evidence>
<sequence length="316" mass="33771">MAPPNASVIVNRTSIAAVGKTGKGAGVMRVYTQDVYGGIREAGYNGSGSSWWGGDTVIATGKISSPIAVAATPGLEHIRLYYITTDFKLAELCYDESDSGKGWFSGELSGKNYPIAPYSQIAATYLAVDDLKIRVYVQAPDNSVQEYSNDGSWYKDQHLGTACPGSSIAVTAYKGGPNASLRVYYQAPNLDLMEKAHDDGGHWETGKFSVSSASPRAAISATSWTSSSGTGIRVYYTGPDDTILEKCNDGSWYDGAFNQESIPGSQVGCLSWYAASSKAPEIRVYFQNGIQVTAVSEWKWQDGWNAGITALPPAGK</sequence>
<dbReference type="Proteomes" id="UP000006753">
    <property type="component" value="Unassembled WGS sequence"/>
</dbReference>
<dbReference type="RefSeq" id="XP_007294634.1">
    <property type="nucleotide sequence ID" value="XM_007294572.1"/>
</dbReference>
<dbReference type="EMBL" id="JH921443">
    <property type="protein sequence ID" value="EKD14984.1"/>
    <property type="molecule type" value="Genomic_DNA"/>
</dbReference>
<evidence type="ECO:0000313" key="3">
    <source>
        <dbReference type="Proteomes" id="UP000006753"/>
    </source>
</evidence>
<organism evidence="2 3">
    <name type="scientific">Marssonina brunnea f. sp. multigermtubi (strain MB_m1)</name>
    <name type="common">Marssonina leaf spot fungus</name>
    <dbReference type="NCBI Taxonomy" id="1072389"/>
    <lineage>
        <taxon>Eukaryota</taxon>
        <taxon>Fungi</taxon>
        <taxon>Dikarya</taxon>
        <taxon>Ascomycota</taxon>
        <taxon>Pezizomycotina</taxon>
        <taxon>Leotiomycetes</taxon>
        <taxon>Helotiales</taxon>
        <taxon>Drepanopezizaceae</taxon>
        <taxon>Drepanopeziza</taxon>
    </lineage>
</organism>
<protein>
    <submittedName>
        <fullName evidence="2">Uncharacterized protein</fullName>
    </submittedName>
</protein>
<accession>K1XQV1</accession>
<dbReference type="AlphaFoldDB" id="K1XQV1"/>
<keyword evidence="3" id="KW-1185">Reference proteome</keyword>
<comment type="similarity">
    <text evidence="1">Belongs to the fungal fucose-specific lectin family.</text>
</comment>
<dbReference type="HOGENOM" id="CLU_057373_0_0_1"/>
<reference evidence="2 3" key="1">
    <citation type="journal article" date="2012" name="BMC Genomics">
        <title>Sequencing the genome of Marssonina brunnea reveals fungus-poplar co-evolution.</title>
        <authorList>
            <person name="Zhu S."/>
            <person name="Cao Y.-Z."/>
            <person name="Jiang C."/>
            <person name="Tan B.-Y."/>
            <person name="Wang Z."/>
            <person name="Feng S."/>
            <person name="Zhang L."/>
            <person name="Su X.-H."/>
            <person name="Brejova B."/>
            <person name="Vinar T."/>
            <person name="Xu M."/>
            <person name="Wang M.-X."/>
            <person name="Zhang S.-G."/>
            <person name="Huang M.-R."/>
            <person name="Wu R."/>
            <person name="Zhou Y."/>
        </authorList>
    </citation>
    <scope>NUCLEOTIDE SEQUENCE [LARGE SCALE GENOMIC DNA]</scope>
    <source>
        <strain evidence="2 3">MB_m1</strain>
    </source>
</reference>